<feature type="transmembrane region" description="Helical" evidence="9">
    <location>
        <begin position="378"/>
        <end position="397"/>
    </location>
</feature>
<evidence type="ECO:0000313" key="12">
    <source>
        <dbReference type="Proteomes" id="UP000030645"/>
    </source>
</evidence>
<dbReference type="SMART" id="SM00382">
    <property type="entry name" value="AAA"/>
    <property type="match status" value="1"/>
</dbReference>
<dbReference type="GO" id="GO:0016887">
    <property type="term" value="F:ATP hydrolysis activity"/>
    <property type="evidence" value="ECO:0007669"/>
    <property type="project" value="InterPro"/>
</dbReference>
<dbReference type="Gene3D" id="3.40.50.300">
    <property type="entry name" value="P-loop containing nucleotide triphosphate hydrolases"/>
    <property type="match status" value="1"/>
</dbReference>
<dbReference type="InterPro" id="IPR026082">
    <property type="entry name" value="ABCA"/>
</dbReference>
<accession>W9QKI0</accession>
<comment type="similarity">
    <text evidence="2">Belongs to the ABC transporter superfamily. ABCA family. CPR flippase (TC 3.A.1.211) subfamily.</text>
</comment>
<dbReference type="Pfam" id="PF12698">
    <property type="entry name" value="ABC2_membrane_3"/>
    <property type="match status" value="1"/>
</dbReference>
<dbReference type="GO" id="GO:0140359">
    <property type="term" value="F:ABC-type transporter activity"/>
    <property type="evidence" value="ECO:0007669"/>
    <property type="project" value="InterPro"/>
</dbReference>
<evidence type="ECO:0000256" key="5">
    <source>
        <dbReference type="ARBA" id="ARBA00022741"/>
    </source>
</evidence>
<evidence type="ECO:0000313" key="11">
    <source>
        <dbReference type="EMBL" id="EXB20714.1"/>
    </source>
</evidence>
<dbReference type="GO" id="GO:0016020">
    <property type="term" value="C:membrane"/>
    <property type="evidence" value="ECO:0007669"/>
    <property type="project" value="UniProtKB-SubCell"/>
</dbReference>
<dbReference type="InterPro" id="IPR013525">
    <property type="entry name" value="ABC2_TM"/>
</dbReference>
<dbReference type="PROSITE" id="PS50893">
    <property type="entry name" value="ABC_TRANSPORTER_2"/>
    <property type="match status" value="1"/>
</dbReference>
<evidence type="ECO:0000256" key="4">
    <source>
        <dbReference type="ARBA" id="ARBA00022692"/>
    </source>
</evidence>
<feature type="domain" description="ABC transporter" evidence="10">
    <location>
        <begin position="476"/>
        <end position="722"/>
    </location>
</feature>
<keyword evidence="4 9" id="KW-0812">Transmembrane</keyword>
<dbReference type="InterPro" id="IPR003439">
    <property type="entry name" value="ABC_transporter-like_ATP-bd"/>
</dbReference>
<feature type="transmembrane region" description="Helical" evidence="9">
    <location>
        <begin position="31"/>
        <end position="49"/>
    </location>
</feature>
<keyword evidence="12" id="KW-1185">Reference proteome</keyword>
<keyword evidence="6" id="KW-0067">ATP-binding</keyword>
<dbReference type="InterPro" id="IPR017871">
    <property type="entry name" value="ABC_transporter-like_CS"/>
</dbReference>
<dbReference type="FunFam" id="3.40.50.300:FF:000665">
    <property type="entry name" value="ABC transporter A family member 2"/>
    <property type="match status" value="1"/>
</dbReference>
<gene>
    <name evidence="11" type="ORF">L484_007621</name>
</gene>
<comment type="subcellular location">
    <subcellularLocation>
        <location evidence="1">Membrane</location>
        <topology evidence="1">Multi-pass membrane protein</topology>
    </subcellularLocation>
</comment>
<dbReference type="CDD" id="cd03263">
    <property type="entry name" value="ABC_subfamily_A"/>
    <property type="match status" value="1"/>
</dbReference>
<name>W9QKI0_9ROSA</name>
<reference evidence="12" key="1">
    <citation type="submission" date="2013-01" db="EMBL/GenBank/DDBJ databases">
        <title>Draft Genome Sequence of a Mulberry Tree, Morus notabilis C.K. Schneid.</title>
        <authorList>
            <person name="He N."/>
            <person name="Zhao S."/>
        </authorList>
    </citation>
    <scope>NUCLEOTIDE SEQUENCE</scope>
</reference>
<protein>
    <submittedName>
        <fullName evidence="11">ABC transporter A family member 2</fullName>
    </submittedName>
</protein>
<dbReference type="PROSITE" id="PS00211">
    <property type="entry name" value="ABC_TRANSPORTER_1"/>
    <property type="match status" value="1"/>
</dbReference>
<proteinExistence type="inferred from homology"/>
<feature type="transmembrane region" description="Helical" evidence="9">
    <location>
        <begin position="269"/>
        <end position="296"/>
    </location>
</feature>
<keyword evidence="5" id="KW-0547">Nucleotide-binding</keyword>
<dbReference type="PANTHER" id="PTHR19229">
    <property type="entry name" value="ATP-BINDING CASSETTE TRANSPORTER SUBFAMILY A ABCA"/>
    <property type="match status" value="1"/>
</dbReference>
<dbReference type="Proteomes" id="UP000030645">
    <property type="component" value="Unassembled WGS sequence"/>
</dbReference>
<evidence type="ECO:0000259" key="10">
    <source>
        <dbReference type="PROSITE" id="PS50893"/>
    </source>
</evidence>
<evidence type="ECO:0000256" key="8">
    <source>
        <dbReference type="ARBA" id="ARBA00023136"/>
    </source>
</evidence>
<dbReference type="PANTHER" id="PTHR19229:SF205">
    <property type="entry name" value="ABC TRANSPORTER A FAMILY MEMBER 1-RELATED"/>
    <property type="match status" value="1"/>
</dbReference>
<keyword evidence="7 9" id="KW-1133">Transmembrane helix</keyword>
<evidence type="ECO:0000256" key="9">
    <source>
        <dbReference type="SAM" id="Phobius"/>
    </source>
</evidence>
<evidence type="ECO:0000256" key="3">
    <source>
        <dbReference type="ARBA" id="ARBA00022448"/>
    </source>
</evidence>
<dbReference type="InterPro" id="IPR003593">
    <property type="entry name" value="AAA+_ATPase"/>
</dbReference>
<dbReference type="eggNOG" id="KOG0059">
    <property type="taxonomic scope" value="Eukaryota"/>
</dbReference>
<dbReference type="STRING" id="981085.W9QKI0"/>
<keyword evidence="8 9" id="KW-0472">Membrane</keyword>
<evidence type="ECO:0000256" key="1">
    <source>
        <dbReference type="ARBA" id="ARBA00004141"/>
    </source>
</evidence>
<evidence type="ECO:0000256" key="7">
    <source>
        <dbReference type="ARBA" id="ARBA00022989"/>
    </source>
</evidence>
<sequence>MKLQSGFPLLLQQYKALFWKNLLLSWRNKRATFLQLFASFFFFLILFFIENTMEVRFSSSTSNNRSVMDPLPLISPPIPPCEDKNYIKLPCFDFVWSGNQSARITSIVSAIMANNPRRPIPSSKVKSFSTTAEVDEWLNDNPMHCPGALHFWERNATVISYGIQTNSTAIAKRSSYEDPLFKFRIPLQIAAEREIARSLIGVPDFSWVMALKEFAHPAIETFSAMASGGPACFLAIAMFSFVFQISSLVSEKELKLRQGMTMMGLYDSAYWLSWLTFDGILTLLSSLFIVFFGSVFQFELFLNNSFAHLVTVFGFPYDRGISKVYQAVWSFFPPNLLAEALLLLNQATPHNAGVVYNRRISKAKCGADHEECLITLNYIYKWLLGTFFLWIVFAIYLDNVIRNASGVRKPVFYFLKPGYWTGKGGNELEDSGICSCTSSTSAHEEHILPDDEDVQEEEKIVKQQTREEIEDTNVAVQIRGFTKTYPSTIDMTSCGKCKKRSPYHALKGLWLNIVKDQLFCLLGPNGAGKTTTINCLTGIISVTDGDALIYGYSLRSSTGLWNVRKLIGVCPQFDVLWDSLTGQEHLFIFASIKGLNPTSIQSVIEKLLAETGLTEAARVRAVHYSGGMKRRLSVAMALIGDPKLVILDEPTTGMDPITRRHVWDIIEDAKKGRAIVLTTHSMEEADILGDRIGIMVKGMLRCIGTSIRLKSRFGAGFIANVIFTSGANGQNLSSRDEIDRAHCEDVKQLFEQKLDIVPKEEKKSFLTFVIPRDREVLLSNFFAELQDKESELGIADIQLGQTTLEEVFLNIARRAELEPNLKRIDQSGLRYNYRNSTHQWSRMPIQLNDMDHDVNV</sequence>
<dbReference type="SUPFAM" id="SSF52540">
    <property type="entry name" value="P-loop containing nucleoside triphosphate hydrolases"/>
    <property type="match status" value="1"/>
</dbReference>
<evidence type="ECO:0000256" key="2">
    <source>
        <dbReference type="ARBA" id="ARBA00008526"/>
    </source>
</evidence>
<evidence type="ECO:0000256" key="6">
    <source>
        <dbReference type="ARBA" id="ARBA00022840"/>
    </source>
</evidence>
<dbReference type="AlphaFoldDB" id="W9QKI0"/>
<organism evidence="11 12">
    <name type="scientific">Morus notabilis</name>
    <dbReference type="NCBI Taxonomy" id="981085"/>
    <lineage>
        <taxon>Eukaryota</taxon>
        <taxon>Viridiplantae</taxon>
        <taxon>Streptophyta</taxon>
        <taxon>Embryophyta</taxon>
        <taxon>Tracheophyta</taxon>
        <taxon>Spermatophyta</taxon>
        <taxon>Magnoliopsida</taxon>
        <taxon>eudicotyledons</taxon>
        <taxon>Gunneridae</taxon>
        <taxon>Pentapetalae</taxon>
        <taxon>rosids</taxon>
        <taxon>fabids</taxon>
        <taxon>Rosales</taxon>
        <taxon>Moraceae</taxon>
        <taxon>Moreae</taxon>
        <taxon>Morus</taxon>
    </lineage>
</organism>
<dbReference type="GO" id="GO:0005319">
    <property type="term" value="F:lipid transporter activity"/>
    <property type="evidence" value="ECO:0007669"/>
    <property type="project" value="TreeGrafter"/>
</dbReference>
<dbReference type="Pfam" id="PF00005">
    <property type="entry name" value="ABC_tran"/>
    <property type="match status" value="1"/>
</dbReference>
<dbReference type="InterPro" id="IPR027417">
    <property type="entry name" value="P-loop_NTPase"/>
</dbReference>
<keyword evidence="3" id="KW-0813">Transport</keyword>
<dbReference type="EMBL" id="KE343270">
    <property type="protein sequence ID" value="EXB20714.1"/>
    <property type="molecule type" value="Genomic_DNA"/>
</dbReference>
<feature type="transmembrane region" description="Helical" evidence="9">
    <location>
        <begin position="231"/>
        <end position="249"/>
    </location>
</feature>
<dbReference type="GO" id="GO:0005524">
    <property type="term" value="F:ATP binding"/>
    <property type="evidence" value="ECO:0007669"/>
    <property type="project" value="UniProtKB-KW"/>
</dbReference>